<evidence type="ECO:0000256" key="1">
    <source>
        <dbReference type="SAM" id="MobiDB-lite"/>
    </source>
</evidence>
<gene>
    <name evidence="2" type="ORF">THAOC_20051</name>
</gene>
<sequence>LLHSIQVRPALWQRPAGPVLPSPGRSSQAPPRSWEDTVVAATSLGGGKPHGGGSGAVSFPSTTGRGGAVEAGGDRRDEPRGRPAGESEEACDDLTGSMPSPAITGPLHSARKKPESGLNAFAGSHASRVLAAAKTREAREAANELNLM</sequence>
<feature type="region of interest" description="Disordered" evidence="1">
    <location>
        <begin position="1"/>
        <end position="118"/>
    </location>
</feature>
<evidence type="ECO:0000313" key="3">
    <source>
        <dbReference type="Proteomes" id="UP000266841"/>
    </source>
</evidence>
<name>K0SFM9_THAOC</name>
<protein>
    <submittedName>
        <fullName evidence="2">Uncharacterized protein</fullName>
    </submittedName>
</protein>
<keyword evidence="3" id="KW-1185">Reference proteome</keyword>
<feature type="compositionally biased region" description="Basic and acidic residues" evidence="1">
    <location>
        <begin position="72"/>
        <end position="85"/>
    </location>
</feature>
<dbReference type="Proteomes" id="UP000266841">
    <property type="component" value="Unassembled WGS sequence"/>
</dbReference>
<comment type="caution">
    <text evidence="2">The sequence shown here is derived from an EMBL/GenBank/DDBJ whole genome shotgun (WGS) entry which is preliminary data.</text>
</comment>
<dbReference type="AlphaFoldDB" id="K0SFM9"/>
<evidence type="ECO:0000313" key="2">
    <source>
        <dbReference type="EMBL" id="EJK59691.1"/>
    </source>
</evidence>
<dbReference type="EMBL" id="AGNL01022527">
    <property type="protein sequence ID" value="EJK59691.1"/>
    <property type="molecule type" value="Genomic_DNA"/>
</dbReference>
<accession>K0SFM9</accession>
<organism evidence="2 3">
    <name type="scientific">Thalassiosira oceanica</name>
    <name type="common">Marine diatom</name>
    <dbReference type="NCBI Taxonomy" id="159749"/>
    <lineage>
        <taxon>Eukaryota</taxon>
        <taxon>Sar</taxon>
        <taxon>Stramenopiles</taxon>
        <taxon>Ochrophyta</taxon>
        <taxon>Bacillariophyta</taxon>
        <taxon>Coscinodiscophyceae</taxon>
        <taxon>Thalassiosirophycidae</taxon>
        <taxon>Thalassiosirales</taxon>
        <taxon>Thalassiosiraceae</taxon>
        <taxon>Thalassiosira</taxon>
    </lineage>
</organism>
<feature type="compositionally biased region" description="Gly residues" evidence="1">
    <location>
        <begin position="44"/>
        <end position="55"/>
    </location>
</feature>
<feature type="non-terminal residue" evidence="2">
    <location>
        <position position="1"/>
    </location>
</feature>
<proteinExistence type="predicted"/>
<reference evidence="2 3" key="1">
    <citation type="journal article" date="2012" name="Genome Biol.">
        <title>Genome and low-iron response of an oceanic diatom adapted to chronic iron limitation.</title>
        <authorList>
            <person name="Lommer M."/>
            <person name="Specht M."/>
            <person name="Roy A.S."/>
            <person name="Kraemer L."/>
            <person name="Andreson R."/>
            <person name="Gutowska M.A."/>
            <person name="Wolf J."/>
            <person name="Bergner S.V."/>
            <person name="Schilhabel M.B."/>
            <person name="Klostermeier U.C."/>
            <person name="Beiko R.G."/>
            <person name="Rosenstiel P."/>
            <person name="Hippler M."/>
            <person name="Laroche J."/>
        </authorList>
    </citation>
    <scope>NUCLEOTIDE SEQUENCE [LARGE SCALE GENOMIC DNA]</scope>
    <source>
        <strain evidence="2 3">CCMP1005</strain>
    </source>
</reference>